<evidence type="ECO:0000313" key="2">
    <source>
        <dbReference type="Proteomes" id="UP000272474"/>
    </source>
</evidence>
<reference evidence="1 2" key="1">
    <citation type="journal article" date="2014" name="Int. J. Syst. Evol. Microbiol.">
        <title>Streptomyces hoynatensis sp. nov., isolated from deep marine sediment.</title>
        <authorList>
            <person name="Veyisoglu A."/>
            <person name="Sahin N."/>
        </authorList>
    </citation>
    <scope>NUCLEOTIDE SEQUENCE [LARGE SCALE GENOMIC DNA]</scope>
    <source>
        <strain evidence="1 2">KCTC 29097</strain>
    </source>
</reference>
<comment type="caution">
    <text evidence="1">The sequence shown here is derived from an EMBL/GenBank/DDBJ whole genome shotgun (WGS) entry which is preliminary data.</text>
</comment>
<sequence>MSERAYPIRPVPSDDRRFTFGLAIEVAAVLERHGYPPVKSGEDLLELQQALFRFLYVEGGTP</sequence>
<dbReference type="OrthoDB" id="3637961at2"/>
<keyword evidence="2" id="KW-1185">Reference proteome</keyword>
<gene>
    <name evidence="1" type="ORF">D7294_11495</name>
</gene>
<name>A0A3A9Z505_9ACTN</name>
<accession>A0A3A9Z505</accession>
<dbReference type="AlphaFoldDB" id="A0A3A9Z505"/>
<organism evidence="1 2">
    <name type="scientific">Streptomyces hoynatensis</name>
    <dbReference type="NCBI Taxonomy" id="1141874"/>
    <lineage>
        <taxon>Bacteria</taxon>
        <taxon>Bacillati</taxon>
        <taxon>Actinomycetota</taxon>
        <taxon>Actinomycetes</taxon>
        <taxon>Kitasatosporales</taxon>
        <taxon>Streptomycetaceae</taxon>
        <taxon>Streptomyces</taxon>
    </lineage>
</organism>
<evidence type="ECO:0000313" key="1">
    <source>
        <dbReference type="EMBL" id="RKN43109.1"/>
    </source>
</evidence>
<proteinExistence type="predicted"/>
<dbReference type="Proteomes" id="UP000272474">
    <property type="component" value="Unassembled WGS sequence"/>
</dbReference>
<protein>
    <submittedName>
        <fullName evidence="1">Uncharacterized protein</fullName>
    </submittedName>
</protein>
<dbReference type="EMBL" id="RBAL01000005">
    <property type="protein sequence ID" value="RKN43109.1"/>
    <property type="molecule type" value="Genomic_DNA"/>
</dbReference>
<dbReference type="RefSeq" id="WP_120678401.1">
    <property type="nucleotide sequence ID" value="NZ_RBAL01000005.1"/>
</dbReference>